<sequence>MCICYDCYVIGTMSSSESILSDVDDPMDVASDDEIAPELEILTLDTESDPDMLSDDEDDFQPFALPDFGDDLPLADGIPDKDPFVIPVPIRDHLIIDYPDGEHIVAPILDPVPLMVITPKDWTFDDLFDDDVDLFVDGPPVDAQGDGEIDENVVAIPPPKIPVIKLSSDSSLHSVSNSFESVASLALQAVGLQRYATDSDDDTAMSAAPSAPHDPSLVSS</sequence>
<evidence type="ECO:0000256" key="1">
    <source>
        <dbReference type="SAM" id="MobiDB-lite"/>
    </source>
</evidence>
<protein>
    <submittedName>
        <fullName evidence="2">Uncharacterized protein</fullName>
    </submittedName>
</protein>
<dbReference type="EMBL" id="MNCJ02000319">
    <property type="protein sequence ID" value="KAF5810456.1"/>
    <property type="molecule type" value="Genomic_DNA"/>
</dbReference>
<accession>A0A9K3NS35</accession>
<name>A0A9K3NS35_HELAN</name>
<evidence type="ECO:0000313" key="3">
    <source>
        <dbReference type="Proteomes" id="UP000215914"/>
    </source>
</evidence>
<keyword evidence="3" id="KW-1185">Reference proteome</keyword>
<evidence type="ECO:0000313" key="2">
    <source>
        <dbReference type="EMBL" id="KAF5810456.1"/>
    </source>
</evidence>
<reference evidence="2" key="2">
    <citation type="submission" date="2020-06" db="EMBL/GenBank/DDBJ databases">
        <title>Helianthus annuus Genome sequencing and assembly Release 2.</title>
        <authorList>
            <person name="Gouzy J."/>
            <person name="Langlade N."/>
            <person name="Munos S."/>
        </authorList>
    </citation>
    <scope>NUCLEOTIDE SEQUENCE</scope>
    <source>
        <tissue evidence="2">Leaves</tissue>
    </source>
</reference>
<dbReference type="Gramene" id="mRNA:HanXRQr2_Chr04g0169631">
    <property type="protein sequence ID" value="CDS:HanXRQr2_Chr04g0169631.1"/>
    <property type="gene ID" value="HanXRQr2_Chr04g0169631"/>
</dbReference>
<feature type="region of interest" description="Disordered" evidence="1">
    <location>
        <begin position="198"/>
        <end position="220"/>
    </location>
</feature>
<proteinExistence type="predicted"/>
<reference evidence="2" key="1">
    <citation type="journal article" date="2017" name="Nature">
        <title>The sunflower genome provides insights into oil metabolism, flowering and Asterid evolution.</title>
        <authorList>
            <person name="Badouin H."/>
            <person name="Gouzy J."/>
            <person name="Grassa C.J."/>
            <person name="Murat F."/>
            <person name="Staton S.E."/>
            <person name="Cottret L."/>
            <person name="Lelandais-Briere C."/>
            <person name="Owens G.L."/>
            <person name="Carrere S."/>
            <person name="Mayjonade B."/>
            <person name="Legrand L."/>
            <person name="Gill N."/>
            <person name="Kane N.C."/>
            <person name="Bowers J.E."/>
            <person name="Hubner S."/>
            <person name="Bellec A."/>
            <person name="Berard A."/>
            <person name="Berges H."/>
            <person name="Blanchet N."/>
            <person name="Boniface M.C."/>
            <person name="Brunel D."/>
            <person name="Catrice O."/>
            <person name="Chaidir N."/>
            <person name="Claudel C."/>
            <person name="Donnadieu C."/>
            <person name="Faraut T."/>
            <person name="Fievet G."/>
            <person name="Helmstetter N."/>
            <person name="King M."/>
            <person name="Knapp S.J."/>
            <person name="Lai Z."/>
            <person name="Le Paslier M.C."/>
            <person name="Lippi Y."/>
            <person name="Lorenzon L."/>
            <person name="Mandel J.R."/>
            <person name="Marage G."/>
            <person name="Marchand G."/>
            <person name="Marquand E."/>
            <person name="Bret-Mestries E."/>
            <person name="Morien E."/>
            <person name="Nambeesan S."/>
            <person name="Nguyen T."/>
            <person name="Pegot-Espagnet P."/>
            <person name="Pouilly N."/>
            <person name="Raftis F."/>
            <person name="Sallet E."/>
            <person name="Schiex T."/>
            <person name="Thomas J."/>
            <person name="Vandecasteele C."/>
            <person name="Vares D."/>
            <person name="Vear F."/>
            <person name="Vautrin S."/>
            <person name="Crespi M."/>
            <person name="Mangin B."/>
            <person name="Burke J.M."/>
            <person name="Salse J."/>
            <person name="Munos S."/>
            <person name="Vincourt P."/>
            <person name="Rieseberg L.H."/>
            <person name="Langlade N.B."/>
        </authorList>
    </citation>
    <scope>NUCLEOTIDE SEQUENCE</scope>
    <source>
        <tissue evidence="2">Leaves</tissue>
    </source>
</reference>
<dbReference type="Proteomes" id="UP000215914">
    <property type="component" value="Unassembled WGS sequence"/>
</dbReference>
<gene>
    <name evidence="2" type="ORF">HanXRQr2_Chr04g0169631</name>
</gene>
<dbReference type="AlphaFoldDB" id="A0A9K3NS35"/>
<comment type="caution">
    <text evidence="2">The sequence shown here is derived from an EMBL/GenBank/DDBJ whole genome shotgun (WGS) entry which is preliminary data.</text>
</comment>
<organism evidence="2 3">
    <name type="scientific">Helianthus annuus</name>
    <name type="common">Common sunflower</name>
    <dbReference type="NCBI Taxonomy" id="4232"/>
    <lineage>
        <taxon>Eukaryota</taxon>
        <taxon>Viridiplantae</taxon>
        <taxon>Streptophyta</taxon>
        <taxon>Embryophyta</taxon>
        <taxon>Tracheophyta</taxon>
        <taxon>Spermatophyta</taxon>
        <taxon>Magnoliopsida</taxon>
        <taxon>eudicotyledons</taxon>
        <taxon>Gunneridae</taxon>
        <taxon>Pentapetalae</taxon>
        <taxon>asterids</taxon>
        <taxon>campanulids</taxon>
        <taxon>Asterales</taxon>
        <taxon>Asteraceae</taxon>
        <taxon>Asteroideae</taxon>
        <taxon>Heliantheae alliance</taxon>
        <taxon>Heliantheae</taxon>
        <taxon>Helianthus</taxon>
    </lineage>
</organism>